<evidence type="ECO:0000313" key="3">
    <source>
        <dbReference type="EMBL" id="GAA4612232.1"/>
    </source>
</evidence>
<proteinExistence type="predicted"/>
<protein>
    <recommendedName>
        <fullName evidence="5">Ribosomal protein L7/L12 C-terminal domain-containing protein</fullName>
    </recommendedName>
</protein>
<gene>
    <name evidence="3" type="ORF">GCM10023195_52270</name>
</gene>
<keyword evidence="4" id="KW-1185">Reference proteome</keyword>
<feature type="region of interest" description="Disordered" evidence="1">
    <location>
        <begin position="91"/>
        <end position="112"/>
    </location>
</feature>
<name>A0ABP8TS49_9ACTN</name>
<sequence length="149" mass="15799">MICNHPLMTTVIMVIVVAVVILAGVGIGLLARSRTGPQAPVPLVPTAVPAELQDRVQALLAEDRPVQAVKEVRQATGLRLVDAKRLVDTLRDGRLPEPGPHLPSQGSESLADRARRMRDGGDLSGAVALVQAETGMTRQDADRFVTSLG</sequence>
<evidence type="ECO:0000256" key="2">
    <source>
        <dbReference type="SAM" id="Phobius"/>
    </source>
</evidence>
<comment type="caution">
    <text evidence="3">The sequence shown here is derived from an EMBL/GenBank/DDBJ whole genome shotgun (WGS) entry which is preliminary data.</text>
</comment>
<keyword evidence="2" id="KW-0812">Transmembrane</keyword>
<keyword evidence="2" id="KW-1133">Transmembrane helix</keyword>
<dbReference type="InterPro" id="IPR014719">
    <property type="entry name" value="Ribosomal_bL12_C/ClpS-like"/>
</dbReference>
<reference evidence="4" key="1">
    <citation type="journal article" date="2019" name="Int. J. Syst. Evol. Microbiol.">
        <title>The Global Catalogue of Microorganisms (GCM) 10K type strain sequencing project: providing services to taxonomists for standard genome sequencing and annotation.</title>
        <authorList>
            <consortium name="The Broad Institute Genomics Platform"/>
            <consortium name="The Broad Institute Genome Sequencing Center for Infectious Disease"/>
            <person name="Wu L."/>
            <person name="Ma J."/>
        </authorList>
    </citation>
    <scope>NUCLEOTIDE SEQUENCE [LARGE SCALE GENOMIC DNA]</scope>
    <source>
        <strain evidence="4">JCM 17938</strain>
    </source>
</reference>
<evidence type="ECO:0000313" key="4">
    <source>
        <dbReference type="Proteomes" id="UP001500212"/>
    </source>
</evidence>
<dbReference type="EMBL" id="BAABHJ010000020">
    <property type="protein sequence ID" value="GAA4612232.1"/>
    <property type="molecule type" value="Genomic_DNA"/>
</dbReference>
<accession>A0ABP8TS49</accession>
<organism evidence="3 4">
    <name type="scientific">Actinoallomurus liliacearum</name>
    <dbReference type="NCBI Taxonomy" id="1080073"/>
    <lineage>
        <taxon>Bacteria</taxon>
        <taxon>Bacillati</taxon>
        <taxon>Actinomycetota</taxon>
        <taxon>Actinomycetes</taxon>
        <taxon>Streptosporangiales</taxon>
        <taxon>Thermomonosporaceae</taxon>
        <taxon>Actinoallomurus</taxon>
    </lineage>
</organism>
<feature type="transmembrane region" description="Helical" evidence="2">
    <location>
        <begin position="6"/>
        <end position="31"/>
    </location>
</feature>
<dbReference type="Gene3D" id="3.30.1390.10">
    <property type="match status" value="1"/>
</dbReference>
<evidence type="ECO:0000256" key="1">
    <source>
        <dbReference type="SAM" id="MobiDB-lite"/>
    </source>
</evidence>
<keyword evidence="2" id="KW-0472">Membrane</keyword>
<evidence type="ECO:0008006" key="5">
    <source>
        <dbReference type="Google" id="ProtNLM"/>
    </source>
</evidence>
<dbReference type="Proteomes" id="UP001500212">
    <property type="component" value="Unassembled WGS sequence"/>
</dbReference>